<dbReference type="GO" id="GO:0004560">
    <property type="term" value="F:alpha-L-fucosidase activity"/>
    <property type="evidence" value="ECO:0007669"/>
    <property type="project" value="InterPro"/>
</dbReference>
<keyword evidence="6" id="KW-0326">Glycosidase</keyword>
<gene>
    <name evidence="9" type="ORF">RCZ01_20100</name>
</gene>
<protein>
    <recommendedName>
        <fullName evidence="3">alpha-L-fucosidase</fullName>
        <ecNumber evidence="3">3.2.1.51</ecNumber>
    </recommendedName>
</protein>
<evidence type="ECO:0000259" key="8">
    <source>
        <dbReference type="Pfam" id="PF01120"/>
    </source>
</evidence>
<evidence type="ECO:0000256" key="5">
    <source>
        <dbReference type="ARBA" id="ARBA00022801"/>
    </source>
</evidence>
<reference evidence="10" key="1">
    <citation type="journal article" date="2020" name="Int. J. Syst. Evol. Microbiol.">
        <title>Capnocytophaga felis sp. nov. isolated from the feline oral cavity.</title>
        <authorList>
            <person name="Suzuki M."/>
            <person name="Umeda K."/>
            <person name="Kimura M."/>
            <person name="Imaoka K."/>
            <person name="Morikawa S."/>
            <person name="Maeda K."/>
        </authorList>
    </citation>
    <scope>NUCLEOTIDE SEQUENCE [LARGE SCALE GENOMIC DNA]</scope>
    <source>
        <strain evidence="10">KC07070</strain>
    </source>
</reference>
<dbReference type="PRINTS" id="PR00741">
    <property type="entry name" value="GLHYDRLASE29"/>
</dbReference>
<comment type="function">
    <text evidence="1">Alpha-L-fucosidase is responsible for hydrolyzing the alpha-1,6-linked fucose joined to the reducing-end N-acetylglucosamine of the carbohydrate moieties of glycoproteins.</text>
</comment>
<evidence type="ECO:0000313" key="10">
    <source>
        <dbReference type="Proteomes" id="UP000398217"/>
    </source>
</evidence>
<dbReference type="AlphaFoldDB" id="A0A5M4BAU5"/>
<evidence type="ECO:0000256" key="1">
    <source>
        <dbReference type="ARBA" id="ARBA00004071"/>
    </source>
</evidence>
<dbReference type="Gene3D" id="3.20.20.80">
    <property type="entry name" value="Glycosidases"/>
    <property type="match status" value="1"/>
</dbReference>
<keyword evidence="10" id="KW-1185">Reference proteome</keyword>
<dbReference type="Pfam" id="PF01120">
    <property type="entry name" value="Alpha_L_fucos"/>
    <property type="match status" value="1"/>
</dbReference>
<evidence type="ECO:0000256" key="7">
    <source>
        <dbReference type="PIRSR" id="PIRSR001092-1"/>
    </source>
</evidence>
<dbReference type="PIRSF" id="PIRSF001092">
    <property type="entry name" value="Alpha-L-fucosidase"/>
    <property type="match status" value="1"/>
</dbReference>
<accession>A0A5M4BAU5</accession>
<dbReference type="SUPFAM" id="SSF51445">
    <property type="entry name" value="(Trans)glycosidases"/>
    <property type="match status" value="1"/>
</dbReference>
<evidence type="ECO:0000256" key="3">
    <source>
        <dbReference type="ARBA" id="ARBA00012662"/>
    </source>
</evidence>
<dbReference type="EC" id="3.2.1.51" evidence="3"/>
<comment type="caution">
    <text evidence="9">The sequence shown here is derived from an EMBL/GenBank/DDBJ whole genome shotgun (WGS) entry which is preliminary data.</text>
</comment>
<dbReference type="GO" id="GO:0016139">
    <property type="term" value="P:glycoside catabolic process"/>
    <property type="evidence" value="ECO:0007669"/>
    <property type="project" value="TreeGrafter"/>
</dbReference>
<dbReference type="SMART" id="SM00812">
    <property type="entry name" value="Alpha_L_fucos"/>
    <property type="match status" value="1"/>
</dbReference>
<dbReference type="PANTHER" id="PTHR10030:SF37">
    <property type="entry name" value="ALPHA-L-FUCOSIDASE-RELATED"/>
    <property type="match status" value="1"/>
</dbReference>
<dbReference type="GO" id="GO:0005764">
    <property type="term" value="C:lysosome"/>
    <property type="evidence" value="ECO:0007669"/>
    <property type="project" value="TreeGrafter"/>
</dbReference>
<name>A0A5M4BAU5_9FLAO</name>
<dbReference type="RefSeq" id="WP_155285326.1">
    <property type="nucleotide sequence ID" value="NZ_BLBC01000013.1"/>
</dbReference>
<dbReference type="InterPro" id="IPR000933">
    <property type="entry name" value="Glyco_hydro_29"/>
</dbReference>
<feature type="site" description="May be important for catalysis" evidence="7">
    <location>
        <position position="285"/>
    </location>
</feature>
<evidence type="ECO:0000256" key="4">
    <source>
        <dbReference type="ARBA" id="ARBA00022729"/>
    </source>
</evidence>
<dbReference type="Proteomes" id="UP000398217">
    <property type="component" value="Unassembled WGS sequence"/>
</dbReference>
<dbReference type="GO" id="GO:0006004">
    <property type="term" value="P:fucose metabolic process"/>
    <property type="evidence" value="ECO:0007669"/>
    <property type="project" value="InterPro"/>
</dbReference>
<keyword evidence="4" id="KW-0732">Signal</keyword>
<evidence type="ECO:0000313" key="9">
    <source>
        <dbReference type="EMBL" id="GET46708.1"/>
    </source>
</evidence>
<proteinExistence type="inferred from homology"/>
<comment type="similarity">
    <text evidence="2">Belongs to the glycosyl hydrolase 29 family.</text>
</comment>
<dbReference type="PANTHER" id="PTHR10030">
    <property type="entry name" value="ALPHA-L-FUCOSIDASE"/>
    <property type="match status" value="1"/>
</dbReference>
<dbReference type="InterPro" id="IPR016286">
    <property type="entry name" value="FUC_metazoa-typ"/>
</dbReference>
<evidence type="ECO:0000256" key="2">
    <source>
        <dbReference type="ARBA" id="ARBA00007951"/>
    </source>
</evidence>
<feature type="domain" description="Glycoside hydrolase family 29 N-terminal" evidence="8">
    <location>
        <begin position="21"/>
        <end position="351"/>
    </location>
</feature>
<sequence length="446" mass="50952">MTTKRILMSIIGIFFGIVLVMAQPDYKLSAENLKARETFQDDKFGIFIHWGIYSMLADGEWVMQNKNLHWQEYEKLASGFYPSKFNAAEWVSAIKASGAKYITITTRHHDGFSMFDTQHCDYNIVKATPFKRDIIKEIAQECQKQGIRLHLYYSHLDWRRADYYPLGRTGKGTGRTTHGKWEDYHTFMKNQLAELLTNYGKIGAIWFDGMWDKDIYPDGMTAKTWDLNEQYKLIHGLQPACLIGNNHHITPFAGEDIQIFERDLPGENKAGLSGQDISRLPLETCETMNGMWGYKITDQNYKSVKTLIQYLVKAAGKNANLLMNVGPQPNGEIPAVAVQRLKEMGQWMQTYAPTIQGTRGGVIPPSHWGVTTQKGKVLYVHVLDLTDKALFLPYSGNKLIKAVEFKTKKALKFTQDKDGILLKFPQTPESPDYVLELIFEKELPTL</sequence>
<organism evidence="9 10">
    <name type="scientific">Capnocytophaga felis</name>
    <dbReference type="NCBI Taxonomy" id="2267611"/>
    <lineage>
        <taxon>Bacteria</taxon>
        <taxon>Pseudomonadati</taxon>
        <taxon>Bacteroidota</taxon>
        <taxon>Flavobacteriia</taxon>
        <taxon>Flavobacteriales</taxon>
        <taxon>Flavobacteriaceae</taxon>
        <taxon>Capnocytophaga</taxon>
    </lineage>
</organism>
<dbReference type="OrthoDB" id="1095333at2"/>
<keyword evidence="5" id="KW-0378">Hydrolase</keyword>
<dbReference type="EMBL" id="BLBC01000013">
    <property type="protein sequence ID" value="GET46708.1"/>
    <property type="molecule type" value="Genomic_DNA"/>
</dbReference>
<evidence type="ECO:0000256" key="6">
    <source>
        <dbReference type="ARBA" id="ARBA00023295"/>
    </source>
</evidence>
<dbReference type="InterPro" id="IPR057739">
    <property type="entry name" value="Glyco_hydro_29_N"/>
</dbReference>
<dbReference type="InterPro" id="IPR017853">
    <property type="entry name" value="GH"/>
</dbReference>